<evidence type="ECO:0000313" key="1">
    <source>
        <dbReference type="EMBL" id="ETR68545.1"/>
    </source>
</evidence>
<dbReference type="Proteomes" id="UP000189670">
    <property type="component" value="Unassembled WGS sequence"/>
</dbReference>
<dbReference type="EMBL" id="ATBP01000915">
    <property type="protein sequence ID" value="ETR68545.1"/>
    <property type="molecule type" value="Genomic_DNA"/>
</dbReference>
<gene>
    <name evidence="1" type="ORF">OMM_10415</name>
</gene>
<protein>
    <submittedName>
        <fullName evidence="1">Uncharacterized protein</fullName>
    </submittedName>
</protein>
<evidence type="ECO:0000313" key="2">
    <source>
        <dbReference type="Proteomes" id="UP000189670"/>
    </source>
</evidence>
<comment type="caution">
    <text evidence="1">The sequence shown here is derived from an EMBL/GenBank/DDBJ whole genome shotgun (WGS) entry which is preliminary data.</text>
</comment>
<accession>A0A1V1P1C2</accession>
<reference evidence="2" key="1">
    <citation type="submission" date="2012-11" db="EMBL/GenBank/DDBJ databases">
        <authorList>
            <person name="Lucero-Rivera Y.E."/>
            <person name="Tovar-Ramirez D."/>
        </authorList>
    </citation>
    <scope>NUCLEOTIDE SEQUENCE [LARGE SCALE GENOMIC DNA]</scope>
    <source>
        <strain evidence="2">Araruama</strain>
    </source>
</reference>
<name>A0A1V1P1C2_9BACT</name>
<dbReference type="AlphaFoldDB" id="A0A1V1P1C2"/>
<sequence length="73" mass="8383">MFVGMMQLVQLSDCKCFGIGAIKGIINYNQVKWTPGNDINIWCLKPISPRFNFWKRHFCITIEGKQSNDCQGV</sequence>
<proteinExistence type="predicted"/>
<organism evidence="1 2">
    <name type="scientific">Candidatus Magnetoglobus multicellularis str. Araruama</name>
    <dbReference type="NCBI Taxonomy" id="890399"/>
    <lineage>
        <taxon>Bacteria</taxon>
        <taxon>Pseudomonadati</taxon>
        <taxon>Thermodesulfobacteriota</taxon>
        <taxon>Desulfobacteria</taxon>
        <taxon>Desulfobacterales</taxon>
        <taxon>Desulfobacteraceae</taxon>
        <taxon>Candidatus Magnetoglobus</taxon>
    </lineage>
</organism>